<dbReference type="EMBL" id="BMQL01000062">
    <property type="protein sequence ID" value="GGR34033.1"/>
    <property type="molecule type" value="Genomic_DNA"/>
</dbReference>
<protein>
    <submittedName>
        <fullName evidence="2">Uncharacterized protein</fullName>
    </submittedName>
</protein>
<gene>
    <name evidence="2" type="ORF">GCM10008957_50290</name>
</gene>
<proteinExistence type="predicted"/>
<evidence type="ECO:0000256" key="1">
    <source>
        <dbReference type="SAM" id="MobiDB-lite"/>
    </source>
</evidence>
<accession>A0A918FDS0</accession>
<sequence length="330" mass="37942">MPLPEIGLIPYVFYMNRKGRKIAFVNLNSFGDNYNLKEIIIEFLGSLIETPLEDDESTSKTFQLHEFEVDGNQIEGTILSGVYGVPGPVVDRKTRRRNYTKTVDDADIRSFYFYIEVPEGEIGEYIIVMQAYDFNGVKTEFEKRLTQFLETYGSLGLLDKYTPHMRPLIPGSYIAQIAERIKIKKIRFIKYSQRMNLLVGEEDERVGNIEIVIKSQRKSSFPFNLPFINYINSDRQDFKGVFSLPDNVSNLDYTDIKLDVTDNGKHRTISMRSLDLPRYAYPIDRATLQHNPDGYILPQALSGDASDLAASLRRDMNPRTPVSEDESEQE</sequence>
<dbReference type="Proteomes" id="UP000603865">
    <property type="component" value="Unassembled WGS sequence"/>
</dbReference>
<dbReference type="RefSeq" id="WP_189093277.1">
    <property type="nucleotide sequence ID" value="NZ_BMQL01000062.1"/>
</dbReference>
<dbReference type="AlphaFoldDB" id="A0A918FDS0"/>
<evidence type="ECO:0000313" key="3">
    <source>
        <dbReference type="Proteomes" id="UP000603865"/>
    </source>
</evidence>
<feature type="region of interest" description="Disordered" evidence="1">
    <location>
        <begin position="307"/>
        <end position="330"/>
    </location>
</feature>
<comment type="caution">
    <text evidence="2">The sequence shown here is derived from an EMBL/GenBank/DDBJ whole genome shotgun (WGS) entry which is preliminary data.</text>
</comment>
<reference evidence="2" key="2">
    <citation type="submission" date="2020-09" db="EMBL/GenBank/DDBJ databases">
        <authorList>
            <person name="Sun Q."/>
            <person name="Ohkuma M."/>
        </authorList>
    </citation>
    <scope>NUCLEOTIDE SEQUENCE</scope>
    <source>
        <strain evidence="2">JCM 31311</strain>
    </source>
</reference>
<reference evidence="2" key="1">
    <citation type="journal article" date="2014" name="Int. J. Syst. Evol. Microbiol.">
        <title>Complete genome sequence of Corynebacterium casei LMG S-19264T (=DSM 44701T), isolated from a smear-ripened cheese.</title>
        <authorList>
            <consortium name="US DOE Joint Genome Institute (JGI-PGF)"/>
            <person name="Walter F."/>
            <person name="Albersmeier A."/>
            <person name="Kalinowski J."/>
            <person name="Ruckert C."/>
        </authorList>
    </citation>
    <scope>NUCLEOTIDE SEQUENCE</scope>
    <source>
        <strain evidence="2">JCM 31311</strain>
    </source>
</reference>
<keyword evidence="3" id="KW-1185">Reference proteome</keyword>
<evidence type="ECO:0000313" key="2">
    <source>
        <dbReference type="EMBL" id="GGR34033.1"/>
    </source>
</evidence>
<name>A0A918FDS0_9DEIO</name>
<organism evidence="2 3">
    <name type="scientific">Deinococcus ruber</name>
    <dbReference type="NCBI Taxonomy" id="1848197"/>
    <lineage>
        <taxon>Bacteria</taxon>
        <taxon>Thermotogati</taxon>
        <taxon>Deinococcota</taxon>
        <taxon>Deinococci</taxon>
        <taxon>Deinococcales</taxon>
        <taxon>Deinococcaceae</taxon>
        <taxon>Deinococcus</taxon>
    </lineage>
</organism>